<accession>K2J7I2</accession>
<dbReference type="RefSeq" id="WP_008945624.1">
    <property type="nucleotide sequence ID" value="NZ_AMRL01000024.1"/>
</dbReference>
<protein>
    <submittedName>
        <fullName evidence="1">Uncharacterized protein</fullName>
    </submittedName>
</protein>
<organism evidence="1 2">
    <name type="scientific">Oceanibaculum indicum P24</name>
    <dbReference type="NCBI Taxonomy" id="1207063"/>
    <lineage>
        <taxon>Bacteria</taxon>
        <taxon>Pseudomonadati</taxon>
        <taxon>Pseudomonadota</taxon>
        <taxon>Alphaproteobacteria</taxon>
        <taxon>Rhodospirillales</taxon>
        <taxon>Oceanibaculaceae</taxon>
        <taxon>Oceanibaculum</taxon>
    </lineage>
</organism>
<name>K2J7I2_9PROT</name>
<keyword evidence="2" id="KW-1185">Reference proteome</keyword>
<sequence length="244" mass="26404">MNSRLQITAGRKLAPLGAKDAASSSIRSAEAAGSPSGATGPARKLRQITARALLEWTYRDQCADRLADAGLIGPERDAAGLEPRGSSADGVAALMRRDVLGVRIDGGPVGVSPRLHPDAEAVHDFVIAALPGLSPWMIRHARAGSCPDWGQAMRPRMEPDWKGEPRHDGFGRPVRGSYRMIYDANRNPIACAVQPADHVIYRDALRQDYRRWYDGVAAVFAAFRHGGLEAHRLSGIGADPMPWE</sequence>
<dbReference type="EMBL" id="AMRL01000024">
    <property type="protein sequence ID" value="EKE70882.1"/>
    <property type="molecule type" value="Genomic_DNA"/>
</dbReference>
<proteinExistence type="predicted"/>
<comment type="caution">
    <text evidence="1">The sequence shown here is derived from an EMBL/GenBank/DDBJ whole genome shotgun (WGS) entry which is preliminary data.</text>
</comment>
<evidence type="ECO:0000313" key="1">
    <source>
        <dbReference type="EMBL" id="EKE70882.1"/>
    </source>
</evidence>
<evidence type="ECO:0000313" key="2">
    <source>
        <dbReference type="Proteomes" id="UP000006746"/>
    </source>
</evidence>
<dbReference type="AlphaFoldDB" id="K2J7I2"/>
<gene>
    <name evidence="1" type="ORF">P24_15104</name>
</gene>
<dbReference type="Proteomes" id="UP000006746">
    <property type="component" value="Unassembled WGS sequence"/>
</dbReference>
<dbReference type="eggNOG" id="ENOG5032IVQ">
    <property type="taxonomic scope" value="Bacteria"/>
</dbReference>
<reference evidence="1 2" key="1">
    <citation type="journal article" date="2012" name="J. Bacteriol.">
        <title>Genome Sequence of Oceanibaculum indicum Type Strain P24.</title>
        <authorList>
            <person name="Lai Q."/>
            <person name="Shao Z."/>
        </authorList>
    </citation>
    <scope>NUCLEOTIDE SEQUENCE [LARGE SCALE GENOMIC DNA]</scope>
    <source>
        <strain evidence="1 2">P24</strain>
    </source>
</reference>